<dbReference type="InterPro" id="IPR006626">
    <property type="entry name" value="PbH1"/>
</dbReference>
<keyword evidence="3" id="KW-1185">Reference proteome</keyword>
<sequence>MDLPQHWATKYNELTGRGLAQKAPEDCDICDTGRVVGFFDSGETRQYPSIQKALLAARTESVYRVVVCEGTFDETPVLADFSDLILEACGAVQVNGFILKDVVDITIDGFYVNADQRWFGIGLGFGSSFENDRITIRNCVIEGSMGSGIALRPWNHQVTVEDCILVNNRQGIDTIMFGGPYLFRENLIANNWIGAQVSAEAEITFEANHMARNQYFAIARLKQWDNADYPWMITLIRNTFEGNGGYVVPGTHDANLGNHHLIIDSTDDQPGYR</sequence>
<dbReference type="EMBL" id="CP071793">
    <property type="protein sequence ID" value="QTD49074.1"/>
    <property type="molecule type" value="Genomic_DNA"/>
</dbReference>
<feature type="domain" description="Right handed beta helix" evidence="1">
    <location>
        <begin position="131"/>
        <end position="246"/>
    </location>
</feature>
<protein>
    <submittedName>
        <fullName evidence="2">Right-handed parallel beta-helix repeat-containing protein</fullName>
    </submittedName>
</protein>
<dbReference type="SMART" id="SM00710">
    <property type="entry name" value="PbH1"/>
    <property type="match status" value="3"/>
</dbReference>
<gene>
    <name evidence="2" type="ORF">J3U87_26100</name>
</gene>
<organism evidence="2 3">
    <name type="scientific">Sulfidibacter corallicola</name>
    <dbReference type="NCBI Taxonomy" id="2818388"/>
    <lineage>
        <taxon>Bacteria</taxon>
        <taxon>Pseudomonadati</taxon>
        <taxon>Acidobacteriota</taxon>
        <taxon>Holophagae</taxon>
        <taxon>Acanthopleuribacterales</taxon>
        <taxon>Acanthopleuribacteraceae</taxon>
        <taxon>Sulfidibacter</taxon>
    </lineage>
</organism>
<evidence type="ECO:0000259" key="1">
    <source>
        <dbReference type="Pfam" id="PF13229"/>
    </source>
</evidence>
<name>A0A8A4TIQ2_SULCO</name>
<dbReference type="Pfam" id="PF13229">
    <property type="entry name" value="Beta_helix"/>
    <property type="match status" value="1"/>
</dbReference>
<dbReference type="AlphaFoldDB" id="A0A8A4TIQ2"/>
<dbReference type="Proteomes" id="UP000663929">
    <property type="component" value="Chromosome"/>
</dbReference>
<proteinExistence type="predicted"/>
<dbReference type="Gene3D" id="2.160.20.10">
    <property type="entry name" value="Single-stranded right-handed beta-helix, Pectin lyase-like"/>
    <property type="match status" value="1"/>
</dbReference>
<dbReference type="SUPFAM" id="SSF51126">
    <property type="entry name" value="Pectin lyase-like"/>
    <property type="match status" value="1"/>
</dbReference>
<accession>A0A8A4TIQ2</accession>
<dbReference type="InterPro" id="IPR011050">
    <property type="entry name" value="Pectin_lyase_fold/virulence"/>
</dbReference>
<dbReference type="InterPro" id="IPR012334">
    <property type="entry name" value="Pectin_lyas_fold"/>
</dbReference>
<dbReference type="KEGG" id="scor:J3U87_26100"/>
<evidence type="ECO:0000313" key="3">
    <source>
        <dbReference type="Proteomes" id="UP000663929"/>
    </source>
</evidence>
<dbReference type="RefSeq" id="WP_237378719.1">
    <property type="nucleotide sequence ID" value="NZ_CP071793.1"/>
</dbReference>
<reference evidence="2" key="1">
    <citation type="submission" date="2021-03" db="EMBL/GenBank/DDBJ databases">
        <title>Acanthopleuribacteraceae sp. M133.</title>
        <authorList>
            <person name="Wang G."/>
        </authorList>
    </citation>
    <scope>NUCLEOTIDE SEQUENCE</scope>
    <source>
        <strain evidence="2">M133</strain>
    </source>
</reference>
<dbReference type="InterPro" id="IPR039448">
    <property type="entry name" value="Beta_helix"/>
</dbReference>
<evidence type="ECO:0000313" key="2">
    <source>
        <dbReference type="EMBL" id="QTD49074.1"/>
    </source>
</evidence>